<dbReference type="InterPro" id="IPR036388">
    <property type="entry name" value="WH-like_DNA-bd_sf"/>
</dbReference>
<dbReference type="GO" id="GO:0006355">
    <property type="term" value="P:regulation of DNA-templated transcription"/>
    <property type="evidence" value="ECO:0007669"/>
    <property type="project" value="InterPro"/>
</dbReference>
<keyword evidence="6" id="KW-1185">Reference proteome</keyword>
<dbReference type="RefSeq" id="WP_135480369.1">
    <property type="nucleotide sequence ID" value="NZ_SRMF01000001.1"/>
</dbReference>
<protein>
    <submittedName>
        <fullName evidence="5">LuxR family transcriptional regulator</fullName>
    </submittedName>
</protein>
<dbReference type="InterPro" id="IPR016032">
    <property type="entry name" value="Sig_transdc_resp-reg_C-effctor"/>
</dbReference>
<dbReference type="SUPFAM" id="SSF46894">
    <property type="entry name" value="C-terminal effector domain of the bipartite response regulators"/>
    <property type="match status" value="1"/>
</dbReference>
<organism evidence="5 6">
    <name type="scientific">Natronospirillum operosum</name>
    <dbReference type="NCBI Taxonomy" id="2759953"/>
    <lineage>
        <taxon>Bacteria</taxon>
        <taxon>Pseudomonadati</taxon>
        <taxon>Pseudomonadota</taxon>
        <taxon>Gammaproteobacteria</taxon>
        <taxon>Oceanospirillales</taxon>
        <taxon>Natronospirillaceae</taxon>
        <taxon>Natronospirillum</taxon>
    </lineage>
</organism>
<keyword evidence="1" id="KW-0805">Transcription regulation</keyword>
<dbReference type="SMART" id="SM00421">
    <property type="entry name" value="HTH_LUXR"/>
    <property type="match status" value="1"/>
</dbReference>
<dbReference type="PANTHER" id="PTHR44688:SF16">
    <property type="entry name" value="DNA-BINDING TRANSCRIPTIONAL ACTIVATOR DEVR_DOSR"/>
    <property type="match status" value="1"/>
</dbReference>
<proteinExistence type="predicted"/>
<sequence>MSLTAHQLRLFSRSVLALSELTQTTDPDTWLSRAVSELKALVPFDSAWWGQVEAGQPGGSAKNVMHGSLGLSPQFAEEWNTIARCDHFARASMEKLGQPVIYNGSDDNLINEPAALVEFSQRHGLYHCLAITLKFPSSGLLFFVSIYRDKPQPKFKRMDADWLEAFSAHVLSGWERSLRQANHGSLQGHWDSLALANSNGRVLYIGKALSRVLDECFDNWRGTYLPDPLLPMLATRARLPHKGQGARLMVEPCGRWSSVKISSKEDLRLSPREWSVAHLYAQGMSYKEVARCLGVTPATVRTYLRQVYGQLGVSNKVGLANALRPRGVVSC</sequence>
<dbReference type="Proteomes" id="UP000297475">
    <property type="component" value="Unassembled WGS sequence"/>
</dbReference>
<dbReference type="Pfam" id="PF00196">
    <property type="entry name" value="GerE"/>
    <property type="match status" value="1"/>
</dbReference>
<gene>
    <name evidence="5" type="ORF">E4656_01005</name>
</gene>
<keyword evidence="2" id="KW-0238">DNA-binding</keyword>
<dbReference type="EMBL" id="SRMF01000001">
    <property type="protein sequence ID" value="TGG95037.1"/>
    <property type="molecule type" value="Genomic_DNA"/>
</dbReference>
<dbReference type="GO" id="GO:0003677">
    <property type="term" value="F:DNA binding"/>
    <property type="evidence" value="ECO:0007669"/>
    <property type="project" value="UniProtKB-KW"/>
</dbReference>
<dbReference type="OrthoDB" id="6120865at2"/>
<feature type="domain" description="HTH luxR-type" evidence="4">
    <location>
        <begin position="262"/>
        <end position="327"/>
    </location>
</feature>
<dbReference type="PANTHER" id="PTHR44688">
    <property type="entry name" value="DNA-BINDING TRANSCRIPTIONAL ACTIVATOR DEVR_DOSR"/>
    <property type="match status" value="1"/>
</dbReference>
<evidence type="ECO:0000313" key="6">
    <source>
        <dbReference type="Proteomes" id="UP000297475"/>
    </source>
</evidence>
<keyword evidence="3" id="KW-0804">Transcription</keyword>
<dbReference type="AlphaFoldDB" id="A0A4Z0WGF9"/>
<name>A0A4Z0WGF9_9GAMM</name>
<dbReference type="Gene3D" id="1.10.10.10">
    <property type="entry name" value="Winged helix-like DNA-binding domain superfamily/Winged helix DNA-binding domain"/>
    <property type="match status" value="1"/>
</dbReference>
<dbReference type="InterPro" id="IPR000792">
    <property type="entry name" value="Tscrpt_reg_LuxR_C"/>
</dbReference>
<evidence type="ECO:0000256" key="2">
    <source>
        <dbReference type="ARBA" id="ARBA00023125"/>
    </source>
</evidence>
<dbReference type="CDD" id="cd06170">
    <property type="entry name" value="LuxR_C_like"/>
    <property type="match status" value="1"/>
</dbReference>
<evidence type="ECO:0000313" key="5">
    <source>
        <dbReference type="EMBL" id="TGG95037.1"/>
    </source>
</evidence>
<evidence type="ECO:0000256" key="1">
    <source>
        <dbReference type="ARBA" id="ARBA00023015"/>
    </source>
</evidence>
<dbReference type="PRINTS" id="PR00038">
    <property type="entry name" value="HTHLUXR"/>
</dbReference>
<accession>A0A4Z0WGF9</accession>
<evidence type="ECO:0000259" key="4">
    <source>
        <dbReference type="PROSITE" id="PS50043"/>
    </source>
</evidence>
<evidence type="ECO:0000256" key="3">
    <source>
        <dbReference type="ARBA" id="ARBA00023163"/>
    </source>
</evidence>
<comment type="caution">
    <text evidence="5">The sequence shown here is derived from an EMBL/GenBank/DDBJ whole genome shotgun (WGS) entry which is preliminary data.</text>
</comment>
<dbReference type="PROSITE" id="PS50043">
    <property type="entry name" value="HTH_LUXR_2"/>
    <property type="match status" value="1"/>
</dbReference>
<reference evidence="5 6" key="1">
    <citation type="submission" date="2019-04" db="EMBL/GenBank/DDBJ databases">
        <title>Natronospirillum operosus gen. nov., sp. nov., a haloalkaliphilic satellite isolated from decaying biomass of laboratory culture of cyanobacterium Geitlerinema sp. and proposal of Natronospirillaceae fam. nov. and Saccharospirillaceae fam. nov.</title>
        <authorList>
            <person name="Kevbrin V."/>
            <person name="Boltyanskaya Y."/>
            <person name="Koziaeva V."/>
            <person name="Grouzdev D.S."/>
            <person name="Park M."/>
            <person name="Cho J."/>
        </authorList>
    </citation>
    <scope>NUCLEOTIDE SEQUENCE [LARGE SCALE GENOMIC DNA]</scope>
    <source>
        <strain evidence="5 6">G-116</strain>
    </source>
</reference>